<reference evidence="5 6" key="1">
    <citation type="submission" date="2021-09" db="EMBL/GenBank/DDBJ databases">
        <title>Genomic insights and catalytic innovation underlie evolution of tropane alkaloids biosynthesis.</title>
        <authorList>
            <person name="Wang Y.-J."/>
            <person name="Tian T."/>
            <person name="Huang J.-P."/>
            <person name="Huang S.-X."/>
        </authorList>
    </citation>
    <scope>NUCLEOTIDE SEQUENCE [LARGE SCALE GENOMIC DNA]</scope>
    <source>
        <strain evidence="5">KIB-2018</strain>
        <tissue evidence="5">Leaf</tissue>
    </source>
</reference>
<dbReference type="SUPFAM" id="SSF47807">
    <property type="entry name" value="5' to 3' exonuclease, C-terminal subdomain"/>
    <property type="match status" value="1"/>
</dbReference>
<name>A0AAV8TS31_9ROSI</name>
<dbReference type="InterPro" id="IPR020045">
    <property type="entry name" value="DNA_polI_H3TH"/>
</dbReference>
<dbReference type="InterPro" id="IPR036279">
    <property type="entry name" value="5-3_exonuclease_C_sf"/>
</dbReference>
<keyword evidence="6" id="KW-1185">Reference proteome</keyword>
<dbReference type="Gene3D" id="1.10.150.20">
    <property type="entry name" value="5' to 3' exonuclease, C-terminal subdomain"/>
    <property type="match status" value="1"/>
</dbReference>
<dbReference type="AlphaFoldDB" id="A0AAV8TS31"/>
<accession>A0AAV8TS31</accession>
<dbReference type="Pfam" id="PF02739">
    <property type="entry name" value="5_3_exonuc_N"/>
    <property type="match status" value="1"/>
</dbReference>
<dbReference type="InterPro" id="IPR038969">
    <property type="entry name" value="FEN"/>
</dbReference>
<protein>
    <recommendedName>
        <fullName evidence="4">5'-3' exonuclease domain-containing protein</fullName>
    </recommendedName>
</protein>
<organism evidence="5 6">
    <name type="scientific">Erythroxylum novogranatense</name>
    <dbReference type="NCBI Taxonomy" id="1862640"/>
    <lineage>
        <taxon>Eukaryota</taxon>
        <taxon>Viridiplantae</taxon>
        <taxon>Streptophyta</taxon>
        <taxon>Embryophyta</taxon>
        <taxon>Tracheophyta</taxon>
        <taxon>Spermatophyta</taxon>
        <taxon>Magnoliopsida</taxon>
        <taxon>eudicotyledons</taxon>
        <taxon>Gunneridae</taxon>
        <taxon>Pentapetalae</taxon>
        <taxon>rosids</taxon>
        <taxon>fabids</taxon>
        <taxon>Malpighiales</taxon>
        <taxon>Erythroxylaceae</taxon>
        <taxon>Erythroxylum</taxon>
    </lineage>
</organism>
<feature type="domain" description="5'-3' exonuclease" evidence="4">
    <location>
        <begin position="80"/>
        <end position="307"/>
    </location>
</feature>
<dbReference type="InterPro" id="IPR020046">
    <property type="entry name" value="5-3_exonucl_a-hlix_arch_N"/>
</dbReference>
<comment type="caution">
    <text evidence="5">The sequence shown here is derived from an EMBL/GenBank/DDBJ whole genome shotgun (WGS) entry which is preliminary data.</text>
</comment>
<sequence length="375" mass="42459">MLLHTPISAPPLHHQRCQQYHKHHHSIYYSFLPFGCLNSRLHERSLQVQQRKLLKESHTETRSETCGPYESKISKSSGKKRVFFLDVNPLCYVGSKPSLHPFYHWISLFFSQVSLTDPVIAAQNGRSIIVEDVLKKCNVPVVKIEGHEADDVVATLVEQVLQRGYKVVIASPDKDFKQLLSEDVQIVLPIPELNRWSFYTVKHYVAQYNCDPHCDLSLRSILGDEIDGVPGIQNVAPGFGRRTALKLLKKHGPLEDLLNRAAVKTVGKQYAQEALTKHADYLRRNYQVLALRRDVDIQLQDKWLVTRDKVNDMAVLSDFIKLLEESKKPTPQNVSNEGKALDIGDFRKRAGERSGQGGEVSLKGKNSRMTSSDSG</sequence>
<keyword evidence="1" id="KW-0540">Nuclease</keyword>
<dbReference type="InterPro" id="IPR029060">
    <property type="entry name" value="PIN-like_dom_sf"/>
</dbReference>
<gene>
    <name evidence="5" type="ORF">K2173_005352</name>
</gene>
<feature type="compositionally biased region" description="Basic and acidic residues" evidence="3">
    <location>
        <begin position="53"/>
        <end position="63"/>
    </location>
</feature>
<dbReference type="Gene3D" id="3.40.50.1010">
    <property type="entry name" value="5'-nuclease"/>
    <property type="match status" value="1"/>
</dbReference>
<dbReference type="EMBL" id="JAIWQS010000003">
    <property type="protein sequence ID" value="KAJ8769712.1"/>
    <property type="molecule type" value="Genomic_DNA"/>
</dbReference>
<dbReference type="InterPro" id="IPR002421">
    <property type="entry name" value="5-3_exonuclease"/>
</dbReference>
<evidence type="ECO:0000313" key="6">
    <source>
        <dbReference type="Proteomes" id="UP001159364"/>
    </source>
</evidence>
<feature type="region of interest" description="Disordered" evidence="3">
    <location>
        <begin position="53"/>
        <end position="72"/>
    </location>
</feature>
<evidence type="ECO:0000313" key="5">
    <source>
        <dbReference type="EMBL" id="KAJ8769712.1"/>
    </source>
</evidence>
<evidence type="ECO:0000256" key="2">
    <source>
        <dbReference type="ARBA" id="ARBA00022801"/>
    </source>
</evidence>
<dbReference type="GO" id="GO:0008409">
    <property type="term" value="F:5'-3' exonuclease activity"/>
    <property type="evidence" value="ECO:0007669"/>
    <property type="project" value="InterPro"/>
</dbReference>
<dbReference type="GO" id="GO:0033567">
    <property type="term" value="P:DNA replication, Okazaki fragment processing"/>
    <property type="evidence" value="ECO:0007669"/>
    <property type="project" value="InterPro"/>
</dbReference>
<keyword evidence="2" id="KW-0378">Hydrolase</keyword>
<dbReference type="SUPFAM" id="SSF88723">
    <property type="entry name" value="PIN domain-like"/>
    <property type="match status" value="1"/>
</dbReference>
<dbReference type="Proteomes" id="UP001159364">
    <property type="component" value="Linkage Group LG03"/>
</dbReference>
<evidence type="ECO:0000256" key="3">
    <source>
        <dbReference type="SAM" id="MobiDB-lite"/>
    </source>
</evidence>
<dbReference type="PANTHER" id="PTHR42646:SF4">
    <property type="entry name" value="5'-3' EXONUCLEASE FAMILY PROTEIN"/>
    <property type="match status" value="1"/>
</dbReference>
<dbReference type="SMART" id="SM00475">
    <property type="entry name" value="53EXOc"/>
    <property type="match status" value="1"/>
</dbReference>
<proteinExistence type="predicted"/>
<feature type="compositionally biased region" description="Basic and acidic residues" evidence="3">
    <location>
        <begin position="339"/>
        <end position="352"/>
    </location>
</feature>
<dbReference type="Pfam" id="PF01367">
    <property type="entry name" value="5_3_exonuc"/>
    <property type="match status" value="1"/>
</dbReference>
<dbReference type="PANTHER" id="PTHR42646">
    <property type="entry name" value="FLAP ENDONUCLEASE XNI"/>
    <property type="match status" value="1"/>
</dbReference>
<dbReference type="GO" id="GO:0017108">
    <property type="term" value="F:5'-flap endonuclease activity"/>
    <property type="evidence" value="ECO:0007669"/>
    <property type="project" value="InterPro"/>
</dbReference>
<dbReference type="FunFam" id="1.10.150.20:FF:000042">
    <property type="entry name" value="5'-3' exonuclease family protein"/>
    <property type="match status" value="1"/>
</dbReference>
<dbReference type="GO" id="GO:0003677">
    <property type="term" value="F:DNA binding"/>
    <property type="evidence" value="ECO:0007669"/>
    <property type="project" value="InterPro"/>
</dbReference>
<evidence type="ECO:0000259" key="4">
    <source>
        <dbReference type="SMART" id="SM00475"/>
    </source>
</evidence>
<feature type="region of interest" description="Disordered" evidence="3">
    <location>
        <begin position="328"/>
        <end position="375"/>
    </location>
</feature>
<evidence type="ECO:0000256" key="1">
    <source>
        <dbReference type="ARBA" id="ARBA00022722"/>
    </source>
</evidence>